<protein>
    <submittedName>
        <fullName evidence="2">Uncharacterized protein</fullName>
    </submittedName>
</protein>
<name>A0A918URT0_9ACTN</name>
<evidence type="ECO:0000256" key="1">
    <source>
        <dbReference type="SAM" id="MobiDB-lite"/>
    </source>
</evidence>
<sequence length="76" mass="8261">MQESEASEAEFVPGPCALDLPAGGSGHAHRSDDDDVDGQPQFVGQALPDERREVRRSAAVEVERTDFLYQNDVFAA</sequence>
<comment type="caution">
    <text evidence="2">The sequence shown here is derived from an EMBL/GenBank/DDBJ whole genome shotgun (WGS) entry which is preliminary data.</text>
</comment>
<evidence type="ECO:0000313" key="3">
    <source>
        <dbReference type="Proteomes" id="UP000622166"/>
    </source>
</evidence>
<evidence type="ECO:0000313" key="2">
    <source>
        <dbReference type="EMBL" id="GGZ28957.1"/>
    </source>
</evidence>
<accession>A0A918URT0</accession>
<dbReference type="Proteomes" id="UP000622166">
    <property type="component" value="Unassembled WGS sequence"/>
</dbReference>
<dbReference type="AlphaFoldDB" id="A0A918URT0"/>
<keyword evidence="3" id="KW-1185">Reference proteome</keyword>
<gene>
    <name evidence="2" type="ORF">GCM10010365_56460</name>
</gene>
<dbReference type="EMBL" id="BMVW01000014">
    <property type="protein sequence ID" value="GGZ28957.1"/>
    <property type="molecule type" value="Genomic_DNA"/>
</dbReference>
<feature type="region of interest" description="Disordered" evidence="1">
    <location>
        <begin position="1"/>
        <end position="53"/>
    </location>
</feature>
<proteinExistence type="predicted"/>
<organism evidence="2 3">
    <name type="scientific">Streptomyces poonensis</name>
    <dbReference type="NCBI Taxonomy" id="68255"/>
    <lineage>
        <taxon>Bacteria</taxon>
        <taxon>Bacillati</taxon>
        <taxon>Actinomycetota</taxon>
        <taxon>Actinomycetes</taxon>
        <taxon>Kitasatosporales</taxon>
        <taxon>Streptomycetaceae</taxon>
        <taxon>Streptomyces</taxon>
    </lineage>
</organism>
<reference evidence="2" key="2">
    <citation type="submission" date="2020-09" db="EMBL/GenBank/DDBJ databases">
        <authorList>
            <person name="Sun Q."/>
            <person name="Ohkuma M."/>
        </authorList>
    </citation>
    <scope>NUCLEOTIDE SEQUENCE</scope>
    <source>
        <strain evidence="2">JCM 4815</strain>
    </source>
</reference>
<reference evidence="2" key="1">
    <citation type="journal article" date="2014" name="Int. J. Syst. Evol. Microbiol.">
        <title>Complete genome sequence of Corynebacterium casei LMG S-19264T (=DSM 44701T), isolated from a smear-ripened cheese.</title>
        <authorList>
            <consortium name="US DOE Joint Genome Institute (JGI-PGF)"/>
            <person name="Walter F."/>
            <person name="Albersmeier A."/>
            <person name="Kalinowski J."/>
            <person name="Ruckert C."/>
        </authorList>
    </citation>
    <scope>NUCLEOTIDE SEQUENCE</scope>
    <source>
        <strain evidence="2">JCM 4815</strain>
    </source>
</reference>